<dbReference type="AlphaFoldDB" id="A0A0A9XYQ5"/>
<dbReference type="EMBL" id="GBHO01019098">
    <property type="protein sequence ID" value="JAG24506.1"/>
    <property type="molecule type" value="Transcribed_RNA"/>
</dbReference>
<protein>
    <submittedName>
        <fullName evidence="2">Retrotransposon-like protein 1</fullName>
    </submittedName>
</protein>
<accession>A0A0A9XYQ5</accession>
<evidence type="ECO:0000256" key="1">
    <source>
        <dbReference type="SAM" id="MobiDB-lite"/>
    </source>
</evidence>
<feature type="non-terminal residue" evidence="2">
    <location>
        <position position="1"/>
    </location>
</feature>
<organism evidence="2">
    <name type="scientific">Lygus hesperus</name>
    <name type="common">Western plant bug</name>
    <dbReference type="NCBI Taxonomy" id="30085"/>
    <lineage>
        <taxon>Eukaryota</taxon>
        <taxon>Metazoa</taxon>
        <taxon>Ecdysozoa</taxon>
        <taxon>Arthropoda</taxon>
        <taxon>Hexapoda</taxon>
        <taxon>Insecta</taxon>
        <taxon>Pterygota</taxon>
        <taxon>Neoptera</taxon>
        <taxon>Paraneoptera</taxon>
        <taxon>Hemiptera</taxon>
        <taxon>Heteroptera</taxon>
        <taxon>Panheteroptera</taxon>
        <taxon>Cimicomorpha</taxon>
        <taxon>Miridae</taxon>
        <taxon>Mirini</taxon>
        <taxon>Lygus</taxon>
    </lineage>
</organism>
<feature type="compositionally biased region" description="Basic and acidic residues" evidence="1">
    <location>
        <begin position="99"/>
        <end position="110"/>
    </location>
</feature>
<gene>
    <name evidence="2" type="primary">Rtl1_3</name>
    <name evidence="2" type="ORF">CM83_105728</name>
</gene>
<feature type="non-terminal residue" evidence="2">
    <location>
        <position position="110"/>
    </location>
</feature>
<evidence type="ECO:0000313" key="2">
    <source>
        <dbReference type="EMBL" id="JAG24506.1"/>
    </source>
</evidence>
<feature type="compositionally biased region" description="Polar residues" evidence="1">
    <location>
        <begin position="74"/>
        <end position="83"/>
    </location>
</feature>
<feature type="region of interest" description="Disordered" evidence="1">
    <location>
        <begin position="69"/>
        <end position="110"/>
    </location>
</feature>
<proteinExistence type="predicted"/>
<feature type="region of interest" description="Disordered" evidence="1">
    <location>
        <begin position="1"/>
        <end position="26"/>
    </location>
</feature>
<reference evidence="2" key="2">
    <citation type="submission" date="2014-07" db="EMBL/GenBank/DDBJ databases">
        <authorList>
            <person name="Hull J."/>
        </authorList>
    </citation>
    <scope>NUCLEOTIDE SEQUENCE</scope>
</reference>
<name>A0A0A9XYQ5_LYGHE</name>
<reference evidence="2" key="1">
    <citation type="journal article" date="2014" name="PLoS ONE">
        <title>Transcriptome-Based Identification of ABC Transporters in the Western Tarnished Plant Bug Lygus hesperus.</title>
        <authorList>
            <person name="Hull J.J."/>
            <person name="Chaney K."/>
            <person name="Geib S.M."/>
            <person name="Fabrick J.A."/>
            <person name="Brent C.S."/>
            <person name="Walsh D."/>
            <person name="Lavine L.C."/>
        </authorList>
    </citation>
    <scope>NUCLEOTIDE SEQUENCE</scope>
</reference>
<sequence>GSTDTIGSLKRFERSDSTEIGGFEGPKSGLYDDIVEDLEPGVSSPIKSKICFAKEESLELVVLRDFTEPRDDNMSVSSNSSEGTLREIKDNNSNVESTLDGKAEDVISSS</sequence>